<dbReference type="Proteomes" id="UP000054821">
    <property type="component" value="Unassembled WGS sequence"/>
</dbReference>
<dbReference type="CDD" id="cd00268">
    <property type="entry name" value="DEADc"/>
    <property type="match status" value="1"/>
</dbReference>
<comment type="subcellular location">
    <subcellularLocation>
        <location evidence="1">Nucleus</location>
        <location evidence="1">Nucleolus</location>
    </subcellularLocation>
</comment>
<evidence type="ECO:0000259" key="16">
    <source>
        <dbReference type="PROSITE" id="PS51194"/>
    </source>
</evidence>
<dbReference type="GeneID" id="29989312"/>
<dbReference type="Gene3D" id="3.40.50.300">
    <property type="entry name" value="P-loop containing nucleotide triphosphate hydrolases"/>
    <property type="match status" value="2"/>
</dbReference>
<feature type="compositionally biased region" description="Basic residues" evidence="14">
    <location>
        <begin position="71"/>
        <end position="83"/>
    </location>
</feature>
<evidence type="ECO:0000256" key="4">
    <source>
        <dbReference type="ARBA" id="ARBA00022517"/>
    </source>
</evidence>
<dbReference type="PROSITE" id="PS51192">
    <property type="entry name" value="HELICASE_ATP_BIND_1"/>
    <property type="match status" value="1"/>
</dbReference>
<dbReference type="PROSITE" id="PS51194">
    <property type="entry name" value="HELICASE_CTER"/>
    <property type="match status" value="1"/>
</dbReference>
<comment type="catalytic activity">
    <reaction evidence="12">
        <text>ATP + H2O = ADP + phosphate + H(+)</text>
        <dbReference type="Rhea" id="RHEA:13065"/>
        <dbReference type="ChEBI" id="CHEBI:15377"/>
        <dbReference type="ChEBI" id="CHEBI:15378"/>
        <dbReference type="ChEBI" id="CHEBI:30616"/>
        <dbReference type="ChEBI" id="CHEBI:43474"/>
        <dbReference type="ChEBI" id="CHEBI:456216"/>
        <dbReference type="EC" id="3.6.4.13"/>
    </reaction>
</comment>
<dbReference type="SUPFAM" id="SSF52540">
    <property type="entry name" value="P-loop containing nucleoside triphosphate hydrolases"/>
    <property type="match status" value="1"/>
</dbReference>
<evidence type="ECO:0000313" key="17">
    <source>
        <dbReference type="EMBL" id="PON23050.1"/>
    </source>
</evidence>
<evidence type="ECO:0000256" key="1">
    <source>
        <dbReference type="ARBA" id="ARBA00004604"/>
    </source>
</evidence>
<reference evidence="17 18" key="1">
    <citation type="journal article" date="2016" name="Genome Announc.">
        <title>Draft Whole-Genome Sequence of Trichoderma gamsii T6085, a Promising Biocontrol Agent of Fusarium Head Blight on Wheat.</title>
        <authorList>
            <person name="Baroncelli R."/>
            <person name="Zapparata A."/>
            <person name="Piaggeschi G."/>
            <person name="Sarrocco S."/>
            <person name="Vannacci G."/>
        </authorList>
    </citation>
    <scope>NUCLEOTIDE SEQUENCE [LARGE SCALE GENOMIC DNA]</scope>
    <source>
        <strain evidence="17 18">T6085</strain>
    </source>
</reference>
<gene>
    <name evidence="17" type="ORF">TGAM01_v208055</name>
</gene>
<dbReference type="GO" id="GO:0016787">
    <property type="term" value="F:hydrolase activity"/>
    <property type="evidence" value="ECO:0007669"/>
    <property type="project" value="UniProtKB-KW"/>
</dbReference>
<dbReference type="GO" id="GO:0003724">
    <property type="term" value="F:RNA helicase activity"/>
    <property type="evidence" value="ECO:0007669"/>
    <property type="project" value="UniProtKB-EC"/>
</dbReference>
<dbReference type="InterPro" id="IPR027417">
    <property type="entry name" value="P-loop_NTPase"/>
</dbReference>
<evidence type="ECO:0000256" key="5">
    <source>
        <dbReference type="ARBA" id="ARBA00022552"/>
    </source>
</evidence>
<keyword evidence="10" id="KW-0539">Nucleus</keyword>
<keyword evidence="18" id="KW-1185">Reference proteome</keyword>
<comment type="similarity">
    <text evidence="2">Belongs to the DEAD box helicase family. DDX5/DBP2 subfamily.</text>
</comment>
<feature type="compositionally biased region" description="Basic and acidic residues" evidence="14">
    <location>
        <begin position="24"/>
        <end position="35"/>
    </location>
</feature>
<dbReference type="EMBL" id="JPDN02000032">
    <property type="protein sequence ID" value="PON23050.1"/>
    <property type="molecule type" value="Genomic_DNA"/>
</dbReference>
<evidence type="ECO:0000259" key="15">
    <source>
        <dbReference type="PROSITE" id="PS51192"/>
    </source>
</evidence>
<dbReference type="SMART" id="SM00490">
    <property type="entry name" value="HELICc"/>
    <property type="match status" value="1"/>
</dbReference>
<sequence length="595" mass="66048">MAATKHLLAEGDDSVAENRPIKKSKVDSSDDAEKARLKKEKKDKKKEKKDKKEKKKKSEEEENTEEPVEKKKSKKDKKEKKAKKSQDEDATEEQPESMDVDEKPVEDKKQSKKDRKSKKETNGNASEEASNGSSYVQTMSLSNVAQSEIDEYLSKNEIVITDPNNVTDKLRPITEFHHLPSTNLLEKKPSPFANYKAPTPIQAASWPSTLSGRDVVGVAETGSGKTMAFTLPCVEAISTIGKKGIKAVVVSPTRELAMQTYEQMSGVAALLRLKCVCLYGGASKDDQRALLQRGADIIVATPGRLKDFMSDGTVDLSGCKFAVLDEADRMLDKGFEEDIKLILGSCPPREERQTLMFTATWPFSVQSLASSFMVNPVKITIGSRGKETENGSVELQANTRITQKVEVVDPRDKEFRLLQIIKQHHQGKQKDDRILVFCLYKKEATRIEGFLGRKGVRVAGIHGDLKQEQRTRSLEAFKSGNTPVLVATDVAARGLDIPEVKLVINVTFPLTIEDYVHRIGRTGRAGKTGEAITMFTIQDKAHSGSLINILKGANQPVPDELMKFGTVVKKKTHDMYGGFFKDVDPNQKSTKITFD</sequence>
<dbReference type="Pfam" id="PF00271">
    <property type="entry name" value="Helicase_C"/>
    <property type="match status" value="1"/>
</dbReference>
<feature type="compositionally biased region" description="Basic residues" evidence="14">
    <location>
        <begin position="36"/>
        <end position="55"/>
    </location>
</feature>
<dbReference type="InterPro" id="IPR014001">
    <property type="entry name" value="Helicase_ATP-bd"/>
</dbReference>
<feature type="domain" description="Helicase ATP-binding" evidence="15">
    <location>
        <begin position="206"/>
        <end position="379"/>
    </location>
</feature>
<dbReference type="STRING" id="398673.A0A2P4ZFH5"/>
<keyword evidence="6 13" id="KW-0547">Nucleotide-binding</keyword>
<evidence type="ECO:0000256" key="9">
    <source>
        <dbReference type="ARBA" id="ARBA00022840"/>
    </source>
</evidence>
<dbReference type="Pfam" id="PF00270">
    <property type="entry name" value="DEAD"/>
    <property type="match status" value="1"/>
</dbReference>
<dbReference type="InterPro" id="IPR001650">
    <property type="entry name" value="Helicase_C-like"/>
</dbReference>
<evidence type="ECO:0000256" key="13">
    <source>
        <dbReference type="RuleBase" id="RU000492"/>
    </source>
</evidence>
<dbReference type="AlphaFoldDB" id="A0A2P4ZFH5"/>
<keyword evidence="8 13" id="KW-0347">Helicase</keyword>
<dbReference type="InterPro" id="IPR000629">
    <property type="entry name" value="RNA-helicase_DEAD-box_CS"/>
</dbReference>
<evidence type="ECO:0000256" key="14">
    <source>
        <dbReference type="SAM" id="MobiDB-lite"/>
    </source>
</evidence>
<evidence type="ECO:0000256" key="2">
    <source>
        <dbReference type="ARBA" id="ARBA00009334"/>
    </source>
</evidence>
<feature type="compositionally biased region" description="Basic and acidic residues" evidence="14">
    <location>
        <begin position="100"/>
        <end position="109"/>
    </location>
</feature>
<evidence type="ECO:0000256" key="8">
    <source>
        <dbReference type="ARBA" id="ARBA00022806"/>
    </source>
</evidence>
<organism evidence="17 18">
    <name type="scientific">Trichoderma gamsii</name>
    <dbReference type="NCBI Taxonomy" id="398673"/>
    <lineage>
        <taxon>Eukaryota</taxon>
        <taxon>Fungi</taxon>
        <taxon>Dikarya</taxon>
        <taxon>Ascomycota</taxon>
        <taxon>Pezizomycotina</taxon>
        <taxon>Sordariomycetes</taxon>
        <taxon>Hypocreomycetidae</taxon>
        <taxon>Hypocreales</taxon>
        <taxon>Hypocreaceae</taxon>
        <taxon>Trichoderma</taxon>
    </lineage>
</organism>
<dbReference type="PANTHER" id="PTHR47958">
    <property type="entry name" value="ATP-DEPENDENT RNA HELICASE DBP3"/>
    <property type="match status" value="1"/>
</dbReference>
<accession>A0A2P4ZFH5</accession>
<evidence type="ECO:0000256" key="3">
    <source>
        <dbReference type="ARBA" id="ARBA00012552"/>
    </source>
</evidence>
<evidence type="ECO:0000256" key="6">
    <source>
        <dbReference type="ARBA" id="ARBA00022741"/>
    </source>
</evidence>
<dbReference type="GO" id="GO:0003676">
    <property type="term" value="F:nucleic acid binding"/>
    <property type="evidence" value="ECO:0007669"/>
    <property type="project" value="InterPro"/>
</dbReference>
<dbReference type="InterPro" id="IPR044742">
    <property type="entry name" value="DEAD/DEAH_RhlB"/>
</dbReference>
<feature type="compositionally biased region" description="Polar residues" evidence="14">
    <location>
        <begin position="122"/>
        <end position="134"/>
    </location>
</feature>
<proteinExistence type="inferred from homology"/>
<feature type="region of interest" description="Disordered" evidence="14">
    <location>
        <begin position="1"/>
        <end position="134"/>
    </location>
</feature>
<comment type="caution">
    <text evidence="17">The sequence shown here is derived from an EMBL/GenBank/DDBJ whole genome shotgun (WGS) entry which is preliminary data.</text>
</comment>
<comment type="function">
    <text evidence="11">ATP-dependent RNA helicase required for 60S ribosomal subunit synthesis. Involved in efficient pre-rRNA processing, predominantly at site A3, which is necessary for the normal formation of 25S and 5.8S rRNAs.</text>
</comment>
<dbReference type="GO" id="GO:0005524">
    <property type="term" value="F:ATP binding"/>
    <property type="evidence" value="ECO:0007669"/>
    <property type="project" value="UniProtKB-KW"/>
</dbReference>
<feature type="compositionally biased region" description="Acidic residues" evidence="14">
    <location>
        <begin position="88"/>
        <end position="99"/>
    </location>
</feature>
<keyword evidence="7 13" id="KW-0378">Hydrolase</keyword>
<feature type="domain" description="Helicase C-terminal" evidence="16">
    <location>
        <begin position="416"/>
        <end position="565"/>
    </location>
</feature>
<dbReference type="InterPro" id="IPR011545">
    <property type="entry name" value="DEAD/DEAH_box_helicase_dom"/>
</dbReference>
<name>A0A2P4ZFH5_9HYPO</name>
<dbReference type="RefSeq" id="XP_018657603.1">
    <property type="nucleotide sequence ID" value="XM_018809229.1"/>
</dbReference>
<evidence type="ECO:0000256" key="12">
    <source>
        <dbReference type="ARBA" id="ARBA00047984"/>
    </source>
</evidence>
<dbReference type="CDD" id="cd18787">
    <property type="entry name" value="SF2_C_DEAD"/>
    <property type="match status" value="1"/>
</dbReference>
<evidence type="ECO:0000256" key="11">
    <source>
        <dbReference type="ARBA" id="ARBA00037449"/>
    </source>
</evidence>
<evidence type="ECO:0000256" key="7">
    <source>
        <dbReference type="ARBA" id="ARBA00022801"/>
    </source>
</evidence>
<protein>
    <recommendedName>
        <fullName evidence="3">RNA helicase</fullName>
        <ecNumber evidence="3">3.6.4.13</ecNumber>
    </recommendedName>
</protein>
<dbReference type="FunFam" id="3.40.50.300:FF:000008">
    <property type="entry name" value="ATP-dependent RNA helicase RhlB"/>
    <property type="match status" value="1"/>
</dbReference>
<keyword evidence="5" id="KW-0698">rRNA processing</keyword>
<evidence type="ECO:0000256" key="10">
    <source>
        <dbReference type="ARBA" id="ARBA00023242"/>
    </source>
</evidence>
<keyword evidence="9 13" id="KW-0067">ATP-binding</keyword>
<dbReference type="SMART" id="SM00487">
    <property type="entry name" value="DEXDc"/>
    <property type="match status" value="1"/>
</dbReference>
<evidence type="ECO:0000313" key="18">
    <source>
        <dbReference type="Proteomes" id="UP000054821"/>
    </source>
</evidence>
<dbReference type="PROSITE" id="PS00039">
    <property type="entry name" value="DEAD_ATP_HELICASE"/>
    <property type="match status" value="1"/>
</dbReference>
<dbReference type="EC" id="3.6.4.13" evidence="3"/>
<keyword evidence="4" id="KW-0690">Ribosome biogenesis</keyword>